<proteinExistence type="predicted"/>
<protein>
    <recommendedName>
        <fullName evidence="3">Tetratricopeptide repeat protein</fullName>
    </recommendedName>
</protein>
<evidence type="ECO:0000313" key="1">
    <source>
        <dbReference type="EMBL" id="MCG2612702.1"/>
    </source>
</evidence>
<reference evidence="1" key="1">
    <citation type="submission" date="2022-01" db="EMBL/GenBank/DDBJ databases">
        <authorList>
            <person name="Jo J.-H."/>
            <person name="Im W.-T."/>
        </authorList>
    </citation>
    <scope>NUCLEOTIDE SEQUENCE</scope>
    <source>
        <strain evidence="1">NA20</strain>
    </source>
</reference>
<sequence>MNSFIGGQGRESLHIYVDAYEIYKEYGKLAELEQFCEKTMKDWPDRQRLQASANFTLGLIRKEKDMNKAKEHFKKAKELGVTAEMYKVTRNHPGTEKIVVDAFKLIG</sequence>
<accession>A0ABS9KK50</accession>
<dbReference type="Proteomes" id="UP001165367">
    <property type="component" value="Unassembled WGS sequence"/>
</dbReference>
<dbReference type="RefSeq" id="WP_237867931.1">
    <property type="nucleotide sequence ID" value="NZ_JAKLTR010000001.1"/>
</dbReference>
<evidence type="ECO:0000313" key="2">
    <source>
        <dbReference type="Proteomes" id="UP001165367"/>
    </source>
</evidence>
<organism evidence="1 2">
    <name type="scientific">Terrimonas ginsenosidimutans</name>
    <dbReference type="NCBI Taxonomy" id="2908004"/>
    <lineage>
        <taxon>Bacteria</taxon>
        <taxon>Pseudomonadati</taxon>
        <taxon>Bacteroidota</taxon>
        <taxon>Chitinophagia</taxon>
        <taxon>Chitinophagales</taxon>
        <taxon>Chitinophagaceae</taxon>
        <taxon>Terrimonas</taxon>
    </lineage>
</organism>
<evidence type="ECO:0008006" key="3">
    <source>
        <dbReference type="Google" id="ProtNLM"/>
    </source>
</evidence>
<dbReference type="EMBL" id="JAKLTR010000001">
    <property type="protein sequence ID" value="MCG2612702.1"/>
    <property type="molecule type" value="Genomic_DNA"/>
</dbReference>
<comment type="caution">
    <text evidence="1">The sequence shown here is derived from an EMBL/GenBank/DDBJ whole genome shotgun (WGS) entry which is preliminary data.</text>
</comment>
<gene>
    <name evidence="1" type="ORF">LZZ85_00360</name>
</gene>
<keyword evidence="2" id="KW-1185">Reference proteome</keyword>
<name>A0ABS9KK50_9BACT</name>